<dbReference type="CDD" id="cd03801">
    <property type="entry name" value="GT4_PimA-like"/>
    <property type="match status" value="1"/>
</dbReference>
<proteinExistence type="predicted"/>
<dbReference type="PANTHER" id="PTHR45947">
    <property type="entry name" value="SULFOQUINOVOSYL TRANSFERASE SQD2"/>
    <property type="match status" value="1"/>
</dbReference>
<comment type="caution">
    <text evidence="2">The sequence shown here is derived from an EMBL/GenBank/DDBJ whole genome shotgun (WGS) entry which is preliminary data.</text>
</comment>
<dbReference type="Pfam" id="PF00534">
    <property type="entry name" value="Glycos_transf_1"/>
    <property type="match status" value="1"/>
</dbReference>
<name>A0A1G2MBA7_9BACT</name>
<evidence type="ECO:0000313" key="2">
    <source>
        <dbReference type="EMBL" id="OHA21093.1"/>
    </source>
</evidence>
<dbReference type="GO" id="GO:0016757">
    <property type="term" value="F:glycosyltransferase activity"/>
    <property type="evidence" value="ECO:0007669"/>
    <property type="project" value="InterPro"/>
</dbReference>
<accession>A0A1G2MBA7</accession>
<organism evidence="2 3">
    <name type="scientific">Candidatus Taylorbacteria bacterium RIFCSPHIGHO2_02_49_25</name>
    <dbReference type="NCBI Taxonomy" id="1802305"/>
    <lineage>
        <taxon>Bacteria</taxon>
        <taxon>Candidatus Tayloriibacteriota</taxon>
    </lineage>
</organism>
<reference evidence="2 3" key="1">
    <citation type="journal article" date="2016" name="Nat. Commun.">
        <title>Thousands of microbial genomes shed light on interconnected biogeochemical processes in an aquifer system.</title>
        <authorList>
            <person name="Anantharaman K."/>
            <person name="Brown C.T."/>
            <person name="Hug L.A."/>
            <person name="Sharon I."/>
            <person name="Castelle C.J."/>
            <person name="Probst A.J."/>
            <person name="Thomas B.C."/>
            <person name="Singh A."/>
            <person name="Wilkins M.J."/>
            <person name="Karaoz U."/>
            <person name="Brodie E.L."/>
            <person name="Williams K.H."/>
            <person name="Hubbard S.S."/>
            <person name="Banfield J.F."/>
        </authorList>
    </citation>
    <scope>NUCLEOTIDE SEQUENCE [LARGE SCALE GENOMIC DNA]</scope>
</reference>
<evidence type="ECO:0000313" key="3">
    <source>
        <dbReference type="Proteomes" id="UP000176493"/>
    </source>
</evidence>
<evidence type="ECO:0000259" key="1">
    <source>
        <dbReference type="Pfam" id="PF00534"/>
    </source>
</evidence>
<dbReference type="Proteomes" id="UP000176493">
    <property type="component" value="Unassembled WGS sequence"/>
</dbReference>
<dbReference type="Gene3D" id="3.40.50.2000">
    <property type="entry name" value="Glycogen Phosphorylase B"/>
    <property type="match status" value="2"/>
</dbReference>
<feature type="domain" description="Glycosyl transferase family 1" evidence="1">
    <location>
        <begin position="231"/>
        <end position="383"/>
    </location>
</feature>
<protein>
    <recommendedName>
        <fullName evidence="1">Glycosyl transferase family 1 domain-containing protein</fullName>
    </recommendedName>
</protein>
<dbReference type="PANTHER" id="PTHR45947:SF3">
    <property type="entry name" value="SULFOQUINOVOSYL TRANSFERASE SQD2"/>
    <property type="match status" value="1"/>
</dbReference>
<dbReference type="SUPFAM" id="SSF53756">
    <property type="entry name" value="UDP-Glycosyltransferase/glycogen phosphorylase"/>
    <property type="match status" value="1"/>
</dbReference>
<gene>
    <name evidence="2" type="ORF">A2W52_01630</name>
</gene>
<sequence length="410" mass="46327">MRVLNLSLDTQILEKDSAVQKRLIALAEKVGNTTPALADSGTPFLNGGITVFVPGVRDERQELSAHLTIYSFGGLKLMQLFKMWRMGKRLLRSEASSFFKGGAKSSRRRILNPSALENEPLPLTKGELRPYDLITVQDPYFLGFLAVKLSEKFLVPIEVQIHGFEKMEGGRARLARFVLERATKIRVVSNRLRKLLESRFMIHESRIYELPVYTQIETPPKTSKRKTVPYPFTFLTVGRLVAIKNIALQINAFAKVAGKVPYIRLRIVGGGPLLEDLKLDVTSLNLEDKVLFEGYQGDLSRYYEEADAFLFTSNSEGWGRVVLEAAAHKLPIIMTDVGLAREVIQNEKNGFIIPVGNEDELARAMEEFLDKPELRVRLGEAAFETFIALPTPESHIERQVERWQALLGRK</sequence>
<dbReference type="AlphaFoldDB" id="A0A1G2MBA7"/>
<dbReference type="EMBL" id="MHRJ01000052">
    <property type="protein sequence ID" value="OHA21093.1"/>
    <property type="molecule type" value="Genomic_DNA"/>
</dbReference>
<dbReference type="InterPro" id="IPR050194">
    <property type="entry name" value="Glycosyltransferase_grp1"/>
</dbReference>
<dbReference type="InterPro" id="IPR001296">
    <property type="entry name" value="Glyco_trans_1"/>
</dbReference>